<organism evidence="2">
    <name type="scientific">Candidatus Kentrum sp. MB</name>
    <dbReference type="NCBI Taxonomy" id="2138164"/>
    <lineage>
        <taxon>Bacteria</taxon>
        <taxon>Pseudomonadati</taxon>
        <taxon>Pseudomonadota</taxon>
        <taxon>Gammaproteobacteria</taxon>
        <taxon>Candidatus Kentrum</taxon>
    </lineage>
</organism>
<dbReference type="EMBL" id="CAADFQ010000003">
    <property type="protein sequence ID" value="VFK27524.1"/>
    <property type="molecule type" value="Genomic_DNA"/>
</dbReference>
<dbReference type="AlphaFoldDB" id="A0A450XE40"/>
<keyword evidence="1" id="KW-1133">Transmembrane helix</keyword>
<sequence length="450" mass="51266">MNNPLYETATYMGSFDDMVSKFPTDGAHKDGYYKFSSILCEQLLFSGPMVINDGYLVQQPDFLELCETRPAYLDAAIKSGMLKILSRGKSLNEVIENSHKTGVISHQLIKDKKYRKYKDKIDRLSKYLYDNNAVLPFPRKDLTAGYLKLSEKVANLLEEEGCAYPNRDAILPIVIKSIDKIKTEGKAARTQWENVSEQHLNHPLRSSKAREDPVHRSSMHLANEIYHHNMSLLISGDSKSPIFCDTNRSGLFDDCLDKGYSSNRDFLNSFIPYINKKYLLKNSDGLAGIFDEDNSLYSIKRDYLKELYLYMTNQREDERSLVQTKEIYQSALGIKLGYNDNVSQYFHRINIPYVFTMGVVAALIGAVVTPQIGTSMIMATLALTAATYAGGNYIVPRGLSLFFKREIDKGRAFGLRNFTRRYYRNANFMNLPISLSYSKQFSSAILEFNA</sequence>
<evidence type="ECO:0000313" key="2">
    <source>
        <dbReference type="EMBL" id="VFK27524.1"/>
    </source>
</evidence>
<protein>
    <submittedName>
        <fullName evidence="2">Uncharacterized protein</fullName>
    </submittedName>
</protein>
<proteinExistence type="predicted"/>
<accession>A0A450XE40</accession>
<feature type="transmembrane region" description="Helical" evidence="1">
    <location>
        <begin position="375"/>
        <end position="395"/>
    </location>
</feature>
<evidence type="ECO:0000313" key="4">
    <source>
        <dbReference type="EMBL" id="VFK74341.1"/>
    </source>
</evidence>
<dbReference type="EMBL" id="CAADFO010000088">
    <property type="protein sequence ID" value="VFK31605.1"/>
    <property type="molecule type" value="Genomic_DNA"/>
</dbReference>
<keyword evidence="1" id="KW-0812">Transmembrane</keyword>
<feature type="transmembrane region" description="Helical" evidence="1">
    <location>
        <begin position="351"/>
        <end position="369"/>
    </location>
</feature>
<evidence type="ECO:0000313" key="3">
    <source>
        <dbReference type="EMBL" id="VFK31605.1"/>
    </source>
</evidence>
<keyword evidence="1" id="KW-0472">Membrane</keyword>
<evidence type="ECO:0000256" key="1">
    <source>
        <dbReference type="SAM" id="Phobius"/>
    </source>
</evidence>
<dbReference type="EMBL" id="CAADGH010000003">
    <property type="protein sequence ID" value="VFK74341.1"/>
    <property type="molecule type" value="Genomic_DNA"/>
</dbReference>
<gene>
    <name evidence="3" type="ORF">BECKMB1821G_GA0114241_10886</name>
    <name evidence="4" type="ORF">BECKMB1821H_GA0114242_100371</name>
    <name evidence="2" type="ORF">BECKMB1821I_GA0114274_100371</name>
</gene>
<name>A0A450XE40_9GAMM</name>
<reference evidence="2" key="1">
    <citation type="submission" date="2019-02" db="EMBL/GenBank/DDBJ databases">
        <authorList>
            <person name="Gruber-Vodicka R. H."/>
            <person name="Seah K. B. B."/>
        </authorList>
    </citation>
    <scope>NUCLEOTIDE SEQUENCE</scope>
    <source>
        <strain evidence="3">BECK_BZ197</strain>
        <strain evidence="4">BECK_BZ198</strain>
        <strain evidence="2">BECK_BZ199</strain>
    </source>
</reference>